<dbReference type="GO" id="GO:0034975">
    <property type="term" value="P:protein folding in endoplasmic reticulum"/>
    <property type="evidence" value="ECO:0007669"/>
    <property type="project" value="InterPro"/>
</dbReference>
<organism evidence="17 18">
    <name type="scientific">Puccinia sorghi</name>
    <dbReference type="NCBI Taxonomy" id="27349"/>
    <lineage>
        <taxon>Eukaryota</taxon>
        <taxon>Fungi</taxon>
        <taxon>Dikarya</taxon>
        <taxon>Basidiomycota</taxon>
        <taxon>Pucciniomycotina</taxon>
        <taxon>Pucciniomycetes</taxon>
        <taxon>Pucciniales</taxon>
        <taxon>Pucciniaceae</taxon>
        <taxon>Puccinia</taxon>
    </lineage>
</organism>
<evidence type="ECO:0000256" key="11">
    <source>
        <dbReference type="ARBA" id="ARBA00023002"/>
    </source>
</evidence>
<keyword evidence="5" id="KW-0813">Transport</keyword>
<gene>
    <name evidence="17" type="ORF">VP01_1118g6</name>
</gene>
<comment type="subcellular location">
    <subcellularLocation>
        <location evidence="2">Endoplasmic reticulum membrane</location>
        <topology evidence="2">Peripheral membrane protein</topology>
        <orientation evidence="2">Lumenal side</orientation>
    </subcellularLocation>
</comment>
<dbReference type="EMBL" id="LAVV01001321">
    <property type="protein sequence ID" value="KNZ63646.1"/>
    <property type="molecule type" value="Genomic_DNA"/>
</dbReference>
<dbReference type="GO" id="GO:0015035">
    <property type="term" value="F:protein-disulfide reductase activity"/>
    <property type="evidence" value="ECO:0007669"/>
    <property type="project" value="InterPro"/>
</dbReference>
<evidence type="ECO:0000256" key="16">
    <source>
        <dbReference type="SAM" id="MobiDB-lite"/>
    </source>
</evidence>
<keyword evidence="9" id="KW-0274">FAD</keyword>
<evidence type="ECO:0000256" key="15">
    <source>
        <dbReference type="ARBA" id="ARBA00023284"/>
    </source>
</evidence>
<protein>
    <recommendedName>
        <fullName evidence="19">Endoplasmic oxidoreductin-1</fullName>
    </recommendedName>
</protein>
<evidence type="ECO:0000256" key="14">
    <source>
        <dbReference type="ARBA" id="ARBA00023180"/>
    </source>
</evidence>
<dbReference type="GO" id="GO:0016972">
    <property type="term" value="F:thiol oxidase activity"/>
    <property type="evidence" value="ECO:0007669"/>
    <property type="project" value="InterPro"/>
</dbReference>
<evidence type="ECO:0000256" key="12">
    <source>
        <dbReference type="ARBA" id="ARBA00023136"/>
    </source>
</evidence>
<dbReference type="GO" id="GO:0071949">
    <property type="term" value="F:FAD binding"/>
    <property type="evidence" value="ECO:0007669"/>
    <property type="project" value="InterPro"/>
</dbReference>
<evidence type="ECO:0000256" key="5">
    <source>
        <dbReference type="ARBA" id="ARBA00022448"/>
    </source>
</evidence>
<evidence type="ECO:0000256" key="3">
    <source>
        <dbReference type="ARBA" id="ARBA00008277"/>
    </source>
</evidence>
<feature type="compositionally biased region" description="Basic and acidic residues" evidence="16">
    <location>
        <begin position="620"/>
        <end position="638"/>
    </location>
</feature>
<feature type="compositionally biased region" description="Low complexity" evidence="16">
    <location>
        <begin position="535"/>
        <end position="546"/>
    </location>
</feature>
<keyword evidence="18" id="KW-1185">Reference proteome</keyword>
<reference evidence="17 18" key="1">
    <citation type="submission" date="2015-08" db="EMBL/GenBank/DDBJ databases">
        <title>Next Generation Sequencing and Analysis of the Genome of Puccinia sorghi L Schw, the Causal Agent of Maize Common Rust.</title>
        <authorList>
            <person name="Rochi L."/>
            <person name="Burguener G."/>
            <person name="Darino M."/>
            <person name="Turjanski A."/>
            <person name="Kreff E."/>
            <person name="Dieguez M.J."/>
            <person name="Sacco F."/>
        </authorList>
    </citation>
    <scope>NUCLEOTIDE SEQUENCE [LARGE SCALE GENOMIC DNA]</scope>
    <source>
        <strain evidence="17 18">RO10H11247</strain>
    </source>
</reference>
<keyword evidence="6" id="KW-0285">Flavoprotein</keyword>
<evidence type="ECO:0000256" key="8">
    <source>
        <dbReference type="ARBA" id="ARBA00022824"/>
    </source>
</evidence>
<evidence type="ECO:0000256" key="1">
    <source>
        <dbReference type="ARBA" id="ARBA00001974"/>
    </source>
</evidence>
<dbReference type="SUPFAM" id="SSF110019">
    <property type="entry name" value="ERO1-like"/>
    <property type="match status" value="1"/>
</dbReference>
<evidence type="ECO:0000256" key="10">
    <source>
        <dbReference type="ARBA" id="ARBA00022982"/>
    </source>
</evidence>
<dbReference type="PANTHER" id="PTHR12613:SF0">
    <property type="entry name" value="ERO1-LIKE PROTEIN"/>
    <property type="match status" value="1"/>
</dbReference>
<feature type="compositionally biased region" description="Basic and acidic residues" evidence="16">
    <location>
        <begin position="492"/>
        <end position="515"/>
    </location>
</feature>
<keyword evidence="15" id="KW-0676">Redox-active center</keyword>
<dbReference type="InterPro" id="IPR037192">
    <property type="entry name" value="ERO1-like_sf"/>
</dbReference>
<name>A0A0L6VSG8_9BASI</name>
<keyword evidence="12" id="KW-0472">Membrane</keyword>
<evidence type="ECO:0000313" key="17">
    <source>
        <dbReference type="EMBL" id="KNZ63646.1"/>
    </source>
</evidence>
<comment type="subunit">
    <text evidence="4">May function both as a monomer and a homodimer.</text>
</comment>
<feature type="compositionally biased region" description="Polar residues" evidence="16">
    <location>
        <begin position="547"/>
        <end position="561"/>
    </location>
</feature>
<feature type="region of interest" description="Disordered" evidence="16">
    <location>
        <begin position="616"/>
        <end position="638"/>
    </location>
</feature>
<dbReference type="GO" id="GO:0005789">
    <property type="term" value="C:endoplasmic reticulum membrane"/>
    <property type="evidence" value="ECO:0007669"/>
    <property type="project" value="UniProtKB-SubCell"/>
</dbReference>
<evidence type="ECO:0000256" key="13">
    <source>
        <dbReference type="ARBA" id="ARBA00023157"/>
    </source>
</evidence>
<dbReference type="AlphaFoldDB" id="A0A0L6VSG8"/>
<dbReference type="Proteomes" id="UP000037035">
    <property type="component" value="Unassembled WGS sequence"/>
</dbReference>
<comment type="similarity">
    <text evidence="3">Belongs to the EROs family.</text>
</comment>
<evidence type="ECO:0008006" key="19">
    <source>
        <dbReference type="Google" id="ProtNLM"/>
    </source>
</evidence>
<comment type="cofactor">
    <cofactor evidence="1">
        <name>FAD</name>
        <dbReference type="ChEBI" id="CHEBI:57692"/>
    </cofactor>
</comment>
<keyword evidence="8" id="KW-0256">Endoplasmic reticulum</keyword>
<dbReference type="STRING" id="27349.A0A0L6VSG8"/>
<keyword evidence="14" id="KW-0325">Glycoprotein</keyword>
<dbReference type="InterPro" id="IPR007266">
    <property type="entry name" value="Ero1"/>
</dbReference>
<evidence type="ECO:0000256" key="9">
    <source>
        <dbReference type="ARBA" id="ARBA00022827"/>
    </source>
</evidence>
<dbReference type="Pfam" id="PF04137">
    <property type="entry name" value="ERO1"/>
    <property type="match status" value="1"/>
</dbReference>
<keyword evidence="10" id="KW-0249">Electron transport</keyword>
<evidence type="ECO:0000256" key="4">
    <source>
        <dbReference type="ARBA" id="ARBA00011802"/>
    </source>
</evidence>
<dbReference type="VEuPathDB" id="FungiDB:VP01_1118g6"/>
<evidence type="ECO:0000256" key="6">
    <source>
        <dbReference type="ARBA" id="ARBA00022630"/>
    </source>
</evidence>
<keyword evidence="7" id="KW-0732">Signal</keyword>
<keyword evidence="13" id="KW-1015">Disulfide bond</keyword>
<dbReference type="PANTHER" id="PTHR12613">
    <property type="entry name" value="ERO1-RELATED"/>
    <property type="match status" value="1"/>
</dbReference>
<accession>A0A0L6VSG8</accession>
<feature type="compositionally biased region" description="Polar residues" evidence="16">
    <location>
        <begin position="524"/>
        <end position="534"/>
    </location>
</feature>
<proteinExistence type="inferred from homology"/>
<comment type="caution">
    <text evidence="17">The sequence shown here is derived from an EMBL/GenBank/DDBJ whole genome shotgun (WGS) entry which is preliminary data.</text>
</comment>
<evidence type="ECO:0000256" key="7">
    <source>
        <dbReference type="ARBA" id="ARBA00022729"/>
    </source>
</evidence>
<evidence type="ECO:0000313" key="18">
    <source>
        <dbReference type="Proteomes" id="UP000037035"/>
    </source>
</evidence>
<keyword evidence="11" id="KW-0560">Oxidoreductase</keyword>
<evidence type="ECO:0000256" key="2">
    <source>
        <dbReference type="ARBA" id="ARBA00004367"/>
    </source>
</evidence>
<feature type="region of interest" description="Disordered" evidence="16">
    <location>
        <begin position="472"/>
        <end position="561"/>
    </location>
</feature>
<dbReference type="OrthoDB" id="269384at2759"/>
<sequence length="638" mass="71927">MEKHPHRIKRHRTAQFILITLTIILHSSTFITSFESPPTIPTEQLTCKPTGLIQDTSCDFETIDEVNRKIHSEISTTVQLPIFRYHKVDLYRECPFWSEDGLCGNRACAVDELDQENIPAFWRNNELSDLKTAPLKDIPIDMKDKCVVKEQDYCVLDGDNGMPSNGVYVDLLANPERFTGYSGKSAHRIWRAIYEDNCFDVPQRPVFSPFPPTPPSKRVGLQSSPELIESPHPLGCPHKGVTFIAGLHTSISMHICDEYLDPSTGQWVPNLQCYLNRIGLHPERLENLYFAYTLMLRALSRSASYLSSPRVELCTGDPHADGLTRKSLDRLIAIAHSYPVTFDETSMFQSDSQGQNTLKDEFKEHFRNVSRIMDCVGCDKCRLWGKLQIMGLATGLKLLFEYEEGSQDHSNFHLTRPELIGFINTLNRLSESLAAVDKFNKLWKRRFAEGTLPDRIRDEKLDGLASGKAAQAISLSPGLSPRPQSPLGGIADQKKDKTSKPKPGVDSKSNDRPVKPIESAPLPSANSQASKRLPSSSSQLAYSQNSVTHSNNRSDPTIPTNVRSHVVDLGLLIRPASRMFKMFSEKCKHSFAMCSHWIESVLGQMKTFITLSRSHHRNPHFTDDDLHQRSSRAKKTEL</sequence>